<dbReference type="Gene3D" id="1.20.1460.10">
    <property type="entry name" value="subunit c (vma5p) of the yeast v-atpase, domain 2"/>
    <property type="match status" value="1"/>
</dbReference>
<dbReference type="SUPFAM" id="SSF118203">
    <property type="entry name" value="Vacuolar ATP synthase subunit C"/>
    <property type="match status" value="2"/>
</dbReference>
<evidence type="ECO:0000256" key="4">
    <source>
        <dbReference type="ARBA" id="ARBA00023065"/>
    </source>
</evidence>
<reference evidence="7" key="1">
    <citation type="journal article" date="2021" name="G3 (Bethesda)">
        <title>Genome and transcriptome analysis of the beet armyworm Spodoptera exigua reveals targets for pest control. .</title>
        <authorList>
            <person name="Simon S."/>
            <person name="Breeschoten T."/>
            <person name="Jansen H.J."/>
            <person name="Dirks R.P."/>
            <person name="Schranz M.E."/>
            <person name="Ros V.I.D."/>
        </authorList>
    </citation>
    <scope>NUCLEOTIDE SEQUENCE</scope>
    <source>
        <strain evidence="7">TB_SE_WUR_2020</strain>
    </source>
</reference>
<dbReference type="CDD" id="cd14785">
    <property type="entry name" value="V-ATPase_C"/>
    <property type="match status" value="1"/>
</dbReference>
<comment type="function">
    <text evidence="5">Subunit of the V1 complex of vacuolar(H+)-ATPase (V-ATPase), a multisubunit enzyme composed of a peripheral complex (V1) that hydrolyzes ATP and a membrane integral complex (V0) that translocates protons. V-ATPase is responsible for acidifying and maintaining the pH of intracellular compartments and in some cell types, is targeted to the plasma membrane, where it is responsible for acidifying the extracellular environment. Subunit C is necessary for the assembly of the catalytic sector of the enzyme and is likely to have a specific function in its catalytic activity.</text>
</comment>
<dbReference type="PANTHER" id="PTHR10137:SF0">
    <property type="entry name" value="V-TYPE PROTON ATPASE SUBUNIT C"/>
    <property type="match status" value="1"/>
</dbReference>
<comment type="similarity">
    <text evidence="1 5">Belongs to the V-ATPase C subunit family.</text>
</comment>
<organism evidence="7 8">
    <name type="scientific">Spodoptera exigua</name>
    <name type="common">Beet armyworm</name>
    <name type="synonym">Noctua fulgens</name>
    <dbReference type="NCBI Taxonomy" id="7107"/>
    <lineage>
        <taxon>Eukaryota</taxon>
        <taxon>Metazoa</taxon>
        <taxon>Ecdysozoa</taxon>
        <taxon>Arthropoda</taxon>
        <taxon>Hexapoda</taxon>
        <taxon>Insecta</taxon>
        <taxon>Pterygota</taxon>
        <taxon>Neoptera</taxon>
        <taxon>Endopterygota</taxon>
        <taxon>Lepidoptera</taxon>
        <taxon>Glossata</taxon>
        <taxon>Ditrysia</taxon>
        <taxon>Noctuoidea</taxon>
        <taxon>Noctuidae</taxon>
        <taxon>Amphipyrinae</taxon>
        <taxon>Spodoptera</taxon>
    </lineage>
</organism>
<proteinExistence type="inferred from homology"/>
<keyword evidence="3 5" id="KW-0375">Hydrogen ion transport</keyword>
<evidence type="ECO:0000256" key="2">
    <source>
        <dbReference type="ARBA" id="ARBA00022448"/>
    </source>
</evidence>
<dbReference type="GO" id="GO:0005765">
    <property type="term" value="C:lysosomal membrane"/>
    <property type="evidence" value="ECO:0007669"/>
    <property type="project" value="TreeGrafter"/>
</dbReference>
<comment type="caution">
    <text evidence="7">The sequence shown here is derived from an EMBL/GenBank/DDBJ whole genome shotgun (WGS) entry which is preliminary data.</text>
</comment>
<dbReference type="PANTHER" id="PTHR10137">
    <property type="entry name" value="V-TYPE PROTON ATPASE SUBUNIT C"/>
    <property type="match status" value="1"/>
</dbReference>
<sequence length="209" mass="23200">MSEYWVISAPGDKTCQQTWDTLNNATKSGNLSANYKFPIPDLKVGTLDQLVGLSDDLGKLDTFVEGVTRKVAQYLGEVLEDQRDKLHENLMANNSIDSYADPGGGEPPPTPTSPVCDSAFSEHHGCWPCEHREHSEYEASQPSQPSSGRSSPRWDDDDDEDRHHHILTQGELKYSSLIQVGQIDADLKQKSSAYNALKGNLQNLEKKQT</sequence>
<keyword evidence="4 5" id="KW-0406">Ion transport</keyword>
<dbReference type="InterPro" id="IPR004907">
    <property type="entry name" value="ATPase_V1-cplx_csu"/>
</dbReference>
<dbReference type="EMBL" id="JACEFF010000643">
    <property type="protein sequence ID" value="KAH9633683.1"/>
    <property type="molecule type" value="Genomic_DNA"/>
</dbReference>
<dbReference type="Proteomes" id="UP000814243">
    <property type="component" value="Unassembled WGS sequence"/>
</dbReference>
<evidence type="ECO:0000256" key="1">
    <source>
        <dbReference type="ARBA" id="ARBA00006138"/>
    </source>
</evidence>
<evidence type="ECO:0000313" key="8">
    <source>
        <dbReference type="Proteomes" id="UP000814243"/>
    </source>
</evidence>
<evidence type="ECO:0000256" key="6">
    <source>
        <dbReference type="SAM" id="MobiDB-lite"/>
    </source>
</evidence>
<dbReference type="GO" id="GO:0046961">
    <property type="term" value="F:proton-transporting ATPase activity, rotational mechanism"/>
    <property type="evidence" value="ECO:0007669"/>
    <property type="project" value="InterPro"/>
</dbReference>
<dbReference type="AlphaFoldDB" id="A0A922MBT2"/>
<protein>
    <recommendedName>
        <fullName evidence="5">V-type proton ATPase subunit C</fullName>
    </recommendedName>
</protein>
<accession>A0A922MBT2</accession>
<evidence type="ECO:0000256" key="3">
    <source>
        <dbReference type="ARBA" id="ARBA00022781"/>
    </source>
</evidence>
<dbReference type="InterPro" id="IPR036132">
    <property type="entry name" value="Vac_ATP_synth_c_sf"/>
</dbReference>
<feature type="compositionally biased region" description="Low complexity" evidence="6">
    <location>
        <begin position="140"/>
        <end position="151"/>
    </location>
</feature>
<evidence type="ECO:0000256" key="5">
    <source>
        <dbReference type="RuleBase" id="RU364010"/>
    </source>
</evidence>
<keyword evidence="2 5" id="KW-0813">Transport</keyword>
<evidence type="ECO:0000313" key="7">
    <source>
        <dbReference type="EMBL" id="KAH9633683.1"/>
    </source>
</evidence>
<feature type="region of interest" description="Disordered" evidence="6">
    <location>
        <begin position="136"/>
        <end position="171"/>
    </location>
</feature>
<comment type="subunit">
    <text evidence="5">V-ATPase is a heteromultimeric enzyme made up of two complexes: the ATP-hydrolytic V1 complex and the proton translocation V0 complex. The V1 complex consists of three catalytic AB heterodimers that form a heterohexamer, three peripheral stalks each consisting of EG heterodimers, one central rotor including subunits D and F, and the regulatory subunits C and H. The proton translocation complex V0 consists of the proton transport subunit a, a ring of proteolipid subunits c9c'', rotary subunit d, subunits e and f, and two accessory subunits.</text>
</comment>
<feature type="region of interest" description="Disordered" evidence="6">
    <location>
        <begin position="95"/>
        <end position="117"/>
    </location>
</feature>
<dbReference type="Pfam" id="PF03223">
    <property type="entry name" value="V-ATPase_C"/>
    <property type="match status" value="1"/>
</dbReference>
<name>A0A922MBT2_SPOEX</name>
<gene>
    <name evidence="7" type="ORF">HF086_012609</name>
</gene>
<dbReference type="GO" id="GO:0000221">
    <property type="term" value="C:vacuolar proton-transporting V-type ATPase, V1 domain"/>
    <property type="evidence" value="ECO:0007669"/>
    <property type="project" value="TreeGrafter"/>
</dbReference>